<keyword evidence="1" id="KW-0472">Membrane</keyword>
<gene>
    <name evidence="2" type="ORF">P245_24725</name>
</gene>
<protein>
    <submittedName>
        <fullName evidence="2">Uncharacterized protein</fullName>
    </submittedName>
</protein>
<feature type="transmembrane region" description="Helical" evidence="1">
    <location>
        <begin position="73"/>
        <end position="93"/>
    </location>
</feature>
<evidence type="ECO:0000313" key="2">
    <source>
        <dbReference type="EMBL" id="KGG83789.1"/>
    </source>
</evidence>
<keyword evidence="1" id="KW-1133">Transmembrane helix</keyword>
<dbReference type="EMBL" id="AWTN01000133">
    <property type="protein sequence ID" value="KGG83789.1"/>
    <property type="molecule type" value="Genomic_DNA"/>
</dbReference>
<comment type="caution">
    <text evidence="2">The sequence shown here is derived from an EMBL/GenBank/DDBJ whole genome shotgun (WGS) entry which is preliminary data.</text>
</comment>
<dbReference type="AlphaFoldDB" id="A0A0E3B9T8"/>
<keyword evidence="1" id="KW-0812">Transmembrane</keyword>
<reference evidence="2 3" key="1">
    <citation type="submission" date="2013-09" db="EMBL/GenBank/DDBJ databases">
        <title>High correlation between genotypes and phenotypes of environmental bacteria Comamonas testosteroni strains.</title>
        <authorList>
            <person name="Liu L."/>
            <person name="Zhu W."/>
            <person name="Xia X."/>
            <person name="Xu B."/>
            <person name="Luo M."/>
            <person name="Wang G."/>
        </authorList>
    </citation>
    <scope>NUCLEOTIDE SEQUENCE [LARGE SCALE GENOMIC DNA]</scope>
    <source>
        <strain evidence="2 3">JL14</strain>
    </source>
</reference>
<accession>A0A0E3B9T8</accession>
<name>A0A0E3B9T8_9BURK</name>
<dbReference type="Proteomes" id="UP000029567">
    <property type="component" value="Unassembled WGS sequence"/>
</dbReference>
<proteinExistence type="predicted"/>
<evidence type="ECO:0000256" key="1">
    <source>
        <dbReference type="SAM" id="Phobius"/>
    </source>
</evidence>
<evidence type="ECO:0000313" key="3">
    <source>
        <dbReference type="Proteomes" id="UP000029567"/>
    </source>
</evidence>
<organism evidence="2 3">
    <name type="scientific">Comamonas thiooxydans</name>
    <dbReference type="NCBI Taxonomy" id="363952"/>
    <lineage>
        <taxon>Bacteria</taxon>
        <taxon>Pseudomonadati</taxon>
        <taxon>Pseudomonadota</taxon>
        <taxon>Betaproteobacteria</taxon>
        <taxon>Burkholderiales</taxon>
        <taxon>Comamonadaceae</taxon>
        <taxon>Comamonas</taxon>
    </lineage>
</organism>
<sequence>MKRICAENLSGLSGYEQGFLIQWAEIKFEKKRAFSKLIFPVINNGALALAYFLMKDSWSQIPFIADGWLISAIPYLLWITVLFGALIFVLHLSQYIKSAQDDKEWTRFIKTRRLDISTLKPSDVHSMVIQPRLQQANISGKAYREL</sequence>
<feature type="transmembrane region" description="Helical" evidence="1">
    <location>
        <begin position="37"/>
        <end position="53"/>
    </location>
</feature>